<comment type="caution">
    <text evidence="10">The sequence shown here is derived from an EMBL/GenBank/DDBJ whole genome shotgun (WGS) entry which is preliminary data.</text>
</comment>
<evidence type="ECO:0000313" key="11">
    <source>
        <dbReference type="Proteomes" id="UP000295717"/>
    </source>
</evidence>
<dbReference type="Proteomes" id="UP000295717">
    <property type="component" value="Unassembled WGS sequence"/>
</dbReference>
<evidence type="ECO:0000313" key="10">
    <source>
        <dbReference type="EMBL" id="TCT22969.1"/>
    </source>
</evidence>
<dbReference type="PANTHER" id="PTHR36699">
    <property type="entry name" value="LD-TRANSPEPTIDASE"/>
    <property type="match status" value="1"/>
</dbReference>
<reference evidence="10 11" key="1">
    <citation type="submission" date="2019-03" db="EMBL/GenBank/DDBJ databases">
        <title>Genomic Encyclopedia of Type Strains, Phase IV (KMG-IV): sequencing the most valuable type-strain genomes for metagenomic binning, comparative biology and taxonomic classification.</title>
        <authorList>
            <person name="Goeker M."/>
        </authorList>
    </citation>
    <scope>NUCLEOTIDE SEQUENCE [LARGE SCALE GENOMIC DNA]</scope>
    <source>
        <strain evidence="10 11">DSM 13587</strain>
    </source>
</reference>
<dbReference type="RefSeq" id="WP_243651433.1">
    <property type="nucleotide sequence ID" value="NZ_SMAO01000002.1"/>
</dbReference>
<protein>
    <submittedName>
        <fullName evidence="10">L,D-transpeptidase-like protein</fullName>
    </submittedName>
</protein>
<dbReference type="PROSITE" id="PS52029">
    <property type="entry name" value="LD_TPASE"/>
    <property type="match status" value="1"/>
</dbReference>
<evidence type="ECO:0000256" key="5">
    <source>
        <dbReference type="ARBA" id="ARBA00022984"/>
    </source>
</evidence>
<feature type="active site" description="Nucleophile" evidence="7">
    <location>
        <position position="174"/>
    </location>
</feature>
<evidence type="ECO:0000256" key="2">
    <source>
        <dbReference type="ARBA" id="ARBA00005992"/>
    </source>
</evidence>
<dbReference type="Pfam" id="PF03734">
    <property type="entry name" value="YkuD"/>
    <property type="match status" value="1"/>
</dbReference>
<evidence type="ECO:0000259" key="9">
    <source>
        <dbReference type="PROSITE" id="PS52029"/>
    </source>
</evidence>
<dbReference type="CDD" id="cd16913">
    <property type="entry name" value="YkuD_like"/>
    <property type="match status" value="1"/>
</dbReference>
<proteinExistence type="inferred from homology"/>
<feature type="active site" description="Proton donor/acceptor" evidence="7">
    <location>
        <position position="150"/>
    </location>
</feature>
<organism evidence="10 11">
    <name type="scientific">Thiobaca trueperi</name>
    <dbReference type="NCBI Taxonomy" id="127458"/>
    <lineage>
        <taxon>Bacteria</taxon>
        <taxon>Pseudomonadati</taxon>
        <taxon>Pseudomonadota</taxon>
        <taxon>Gammaproteobacteria</taxon>
        <taxon>Chromatiales</taxon>
        <taxon>Chromatiaceae</taxon>
        <taxon>Thiobaca</taxon>
    </lineage>
</organism>
<dbReference type="PANTHER" id="PTHR36699:SF1">
    <property type="entry name" value="L,D-TRANSPEPTIDASE YAFK-RELATED"/>
    <property type="match status" value="1"/>
</dbReference>
<dbReference type="Gene3D" id="2.40.440.10">
    <property type="entry name" value="L,D-transpeptidase catalytic domain-like"/>
    <property type="match status" value="1"/>
</dbReference>
<dbReference type="GO" id="GO:0016740">
    <property type="term" value="F:transferase activity"/>
    <property type="evidence" value="ECO:0007669"/>
    <property type="project" value="UniProtKB-KW"/>
</dbReference>
<keyword evidence="4 7" id="KW-0133">Cell shape</keyword>
<feature type="region of interest" description="Disordered" evidence="8">
    <location>
        <begin position="1"/>
        <end position="21"/>
    </location>
</feature>
<dbReference type="UniPathway" id="UPA00219"/>
<sequence length="199" mass="22549">MYLDTHPTLNIDPIPTRREPTPRMRSRSVFFVLALAGLLGLGGCSSSKPAIEQKFTGPVDLVVVKKSERKLELHSQGRPVREYRVALGGSPVGHKYREGDGRTPVGEYVLNWRNPKSNFYKAIHISYPNKQDRLSSKLLGYNPGGNIMVHGMPNYIQSESMRRQYLNRDWTQGCIAVQNHEIDEIWKLVPDGTPIRILP</sequence>
<evidence type="ECO:0000256" key="3">
    <source>
        <dbReference type="ARBA" id="ARBA00022679"/>
    </source>
</evidence>
<keyword evidence="3" id="KW-0808">Transferase</keyword>
<accession>A0A4R3N7U1</accession>
<comment type="similarity">
    <text evidence="2">Belongs to the YkuD family.</text>
</comment>
<evidence type="ECO:0000256" key="6">
    <source>
        <dbReference type="ARBA" id="ARBA00023316"/>
    </source>
</evidence>
<feature type="domain" description="L,D-TPase catalytic" evidence="9">
    <location>
        <begin position="60"/>
        <end position="198"/>
    </location>
</feature>
<keyword evidence="5 7" id="KW-0573">Peptidoglycan synthesis</keyword>
<evidence type="ECO:0000256" key="8">
    <source>
        <dbReference type="SAM" id="MobiDB-lite"/>
    </source>
</evidence>
<dbReference type="GO" id="GO:0071555">
    <property type="term" value="P:cell wall organization"/>
    <property type="evidence" value="ECO:0007669"/>
    <property type="project" value="UniProtKB-UniRule"/>
</dbReference>
<dbReference type="InterPro" id="IPR038063">
    <property type="entry name" value="Transpep_catalytic_dom"/>
</dbReference>
<keyword evidence="6 7" id="KW-0961">Cell wall biogenesis/degradation</keyword>
<evidence type="ECO:0000256" key="1">
    <source>
        <dbReference type="ARBA" id="ARBA00004752"/>
    </source>
</evidence>
<dbReference type="GO" id="GO:0009252">
    <property type="term" value="P:peptidoglycan biosynthetic process"/>
    <property type="evidence" value="ECO:0007669"/>
    <property type="project" value="UniProtKB-UniPathway"/>
</dbReference>
<gene>
    <name evidence="10" type="ORF">EDC35_102300</name>
</gene>
<dbReference type="GO" id="GO:0008360">
    <property type="term" value="P:regulation of cell shape"/>
    <property type="evidence" value="ECO:0007669"/>
    <property type="project" value="UniProtKB-UniRule"/>
</dbReference>
<dbReference type="GO" id="GO:0004180">
    <property type="term" value="F:carboxypeptidase activity"/>
    <property type="evidence" value="ECO:0007669"/>
    <property type="project" value="UniProtKB-ARBA"/>
</dbReference>
<dbReference type="EMBL" id="SMAO01000002">
    <property type="protein sequence ID" value="TCT22969.1"/>
    <property type="molecule type" value="Genomic_DNA"/>
</dbReference>
<keyword evidence="11" id="KW-1185">Reference proteome</keyword>
<comment type="pathway">
    <text evidence="1 7">Cell wall biogenesis; peptidoglycan biosynthesis.</text>
</comment>
<evidence type="ECO:0000256" key="7">
    <source>
        <dbReference type="PROSITE-ProRule" id="PRU01373"/>
    </source>
</evidence>
<name>A0A4R3N7U1_9GAMM</name>
<dbReference type="AlphaFoldDB" id="A0A4R3N7U1"/>
<dbReference type="SUPFAM" id="SSF141523">
    <property type="entry name" value="L,D-transpeptidase catalytic domain-like"/>
    <property type="match status" value="1"/>
</dbReference>
<evidence type="ECO:0000256" key="4">
    <source>
        <dbReference type="ARBA" id="ARBA00022960"/>
    </source>
</evidence>
<dbReference type="InterPro" id="IPR005490">
    <property type="entry name" value="LD_TPept_cat_dom"/>
</dbReference>